<gene>
    <name evidence="2" type="ORF">THAOC_15780</name>
</gene>
<feature type="non-terminal residue" evidence="2">
    <location>
        <position position="1"/>
    </location>
</feature>
<evidence type="ECO:0000256" key="1">
    <source>
        <dbReference type="SAM" id="MobiDB-lite"/>
    </source>
</evidence>
<proteinExistence type="predicted"/>
<accession>K0SEY0</accession>
<protein>
    <submittedName>
        <fullName evidence="2">Uncharacterized protein</fullName>
    </submittedName>
</protein>
<dbReference type="EMBL" id="AGNL01018170">
    <property type="protein sequence ID" value="EJK63554.1"/>
    <property type="molecule type" value="Genomic_DNA"/>
</dbReference>
<sequence length="372" mass="40039">GDRVGKVRGETRNADTDFEARTHASLDKRALCRNQGTDQFWSKERTRRIIQWEVPVNVSVERSRVDEPVNAGLVTTASLSLAESTPSSTMAEPTCESGAYDVPITEEGTKKVAILEGTTPPLLGSLAASWQAPVDVGNSLYDGPRWLYRLRMSMTWQCGKSSGVAGAGQRWASSEVEFGLEVAVAVGSACSIAVIVVAGYRATNGCRDGWSGAWNARVLAGTSQTFAPRRPLAAPAPSLPLPAGGLIPSTWRGGTTSRLPLTAHNAGDSSRNDKAIDSLRKQELSNRLEDAECARHRPLESQVGPRLYTTSLRLHQPRLIPSTWRGGTTSRLPLPAHNAGDSSRPPDEGVAGRLSISTRTAFFYFRGGLVFN</sequence>
<organism evidence="2 3">
    <name type="scientific">Thalassiosira oceanica</name>
    <name type="common">Marine diatom</name>
    <dbReference type="NCBI Taxonomy" id="159749"/>
    <lineage>
        <taxon>Eukaryota</taxon>
        <taxon>Sar</taxon>
        <taxon>Stramenopiles</taxon>
        <taxon>Ochrophyta</taxon>
        <taxon>Bacillariophyta</taxon>
        <taxon>Coscinodiscophyceae</taxon>
        <taxon>Thalassiosirophycidae</taxon>
        <taxon>Thalassiosirales</taxon>
        <taxon>Thalassiosiraceae</taxon>
        <taxon>Thalassiosira</taxon>
    </lineage>
</organism>
<keyword evidence="3" id="KW-1185">Reference proteome</keyword>
<feature type="region of interest" description="Disordered" evidence="1">
    <location>
        <begin position="321"/>
        <end position="351"/>
    </location>
</feature>
<dbReference type="AlphaFoldDB" id="K0SEY0"/>
<evidence type="ECO:0000313" key="2">
    <source>
        <dbReference type="EMBL" id="EJK63554.1"/>
    </source>
</evidence>
<dbReference type="Proteomes" id="UP000266841">
    <property type="component" value="Unassembled WGS sequence"/>
</dbReference>
<comment type="caution">
    <text evidence="2">The sequence shown here is derived from an EMBL/GenBank/DDBJ whole genome shotgun (WGS) entry which is preliminary data.</text>
</comment>
<reference evidence="2 3" key="1">
    <citation type="journal article" date="2012" name="Genome Biol.">
        <title>Genome and low-iron response of an oceanic diatom adapted to chronic iron limitation.</title>
        <authorList>
            <person name="Lommer M."/>
            <person name="Specht M."/>
            <person name="Roy A.S."/>
            <person name="Kraemer L."/>
            <person name="Andreson R."/>
            <person name="Gutowska M.A."/>
            <person name="Wolf J."/>
            <person name="Bergner S.V."/>
            <person name="Schilhabel M.B."/>
            <person name="Klostermeier U.C."/>
            <person name="Beiko R.G."/>
            <person name="Rosenstiel P."/>
            <person name="Hippler M."/>
            <person name="Laroche J."/>
        </authorList>
    </citation>
    <scope>NUCLEOTIDE SEQUENCE [LARGE SCALE GENOMIC DNA]</scope>
    <source>
        <strain evidence="2 3">CCMP1005</strain>
    </source>
</reference>
<name>K0SEY0_THAOC</name>
<evidence type="ECO:0000313" key="3">
    <source>
        <dbReference type="Proteomes" id="UP000266841"/>
    </source>
</evidence>